<gene>
    <name evidence="2" type="ORF">GP486_003070</name>
</gene>
<evidence type="ECO:0000313" key="3">
    <source>
        <dbReference type="Proteomes" id="UP000750711"/>
    </source>
</evidence>
<proteinExistence type="predicted"/>
<name>A0A9P8LDS5_9PEZI</name>
<dbReference type="EMBL" id="JAGHQM010000385">
    <property type="protein sequence ID" value="KAH0562233.1"/>
    <property type="molecule type" value="Genomic_DNA"/>
</dbReference>
<protein>
    <submittedName>
        <fullName evidence="2">Uncharacterized protein</fullName>
    </submittedName>
</protein>
<sequence length="101" mass="11371">MPTKAKRLSHPRKAKRNSHKVAKIRGSNSRSKNLHVGGRVSNKKARKLEKKQNFARQRALEKIMEEAGEVRMTDAPTVTPKKDPKLGTAVVQDKMEVDEVS</sequence>
<reference evidence="2" key="1">
    <citation type="submission" date="2021-03" db="EMBL/GenBank/DDBJ databases">
        <title>Comparative genomics and phylogenomic investigation of the class Geoglossomycetes provide insights into ecological specialization and systematics.</title>
        <authorList>
            <person name="Melie T."/>
            <person name="Pirro S."/>
            <person name="Miller A.N."/>
            <person name="Quandt A."/>
        </authorList>
    </citation>
    <scope>NUCLEOTIDE SEQUENCE</scope>
    <source>
        <strain evidence="2">CAQ_001_2017</strain>
    </source>
</reference>
<evidence type="ECO:0000256" key="1">
    <source>
        <dbReference type="SAM" id="MobiDB-lite"/>
    </source>
</evidence>
<accession>A0A9P8LDS5</accession>
<feature type="region of interest" description="Disordered" evidence="1">
    <location>
        <begin position="1"/>
        <end position="53"/>
    </location>
</feature>
<keyword evidence="3" id="KW-1185">Reference proteome</keyword>
<dbReference type="Proteomes" id="UP000750711">
    <property type="component" value="Unassembled WGS sequence"/>
</dbReference>
<evidence type="ECO:0000313" key="2">
    <source>
        <dbReference type="EMBL" id="KAH0562233.1"/>
    </source>
</evidence>
<comment type="caution">
    <text evidence="2">The sequence shown here is derived from an EMBL/GenBank/DDBJ whole genome shotgun (WGS) entry which is preliminary data.</text>
</comment>
<feature type="compositionally biased region" description="Basic residues" evidence="1">
    <location>
        <begin position="1"/>
        <end position="23"/>
    </location>
</feature>
<organism evidence="2 3">
    <name type="scientific">Trichoglossum hirsutum</name>
    <dbReference type="NCBI Taxonomy" id="265104"/>
    <lineage>
        <taxon>Eukaryota</taxon>
        <taxon>Fungi</taxon>
        <taxon>Dikarya</taxon>
        <taxon>Ascomycota</taxon>
        <taxon>Pezizomycotina</taxon>
        <taxon>Geoglossomycetes</taxon>
        <taxon>Geoglossales</taxon>
        <taxon>Geoglossaceae</taxon>
        <taxon>Trichoglossum</taxon>
    </lineage>
</organism>
<dbReference type="AlphaFoldDB" id="A0A9P8LDS5"/>